<dbReference type="GO" id="GO:0003700">
    <property type="term" value="F:DNA-binding transcription factor activity"/>
    <property type="evidence" value="ECO:0007669"/>
    <property type="project" value="InterPro"/>
</dbReference>
<keyword evidence="2" id="KW-0808">Transferase</keyword>
<dbReference type="Gene3D" id="1.10.10.60">
    <property type="entry name" value="Homeodomain-like"/>
    <property type="match status" value="1"/>
</dbReference>
<evidence type="ECO:0000256" key="1">
    <source>
        <dbReference type="ARBA" id="ARBA00001947"/>
    </source>
</evidence>
<proteinExistence type="predicted"/>
<comment type="cofactor">
    <cofactor evidence="1">
        <name>Zn(2+)</name>
        <dbReference type="ChEBI" id="CHEBI:29105"/>
    </cofactor>
</comment>
<sequence length="256" mass="28271">MAGHFFRDDAARWRAVQERDPTADGAFVYSVKTTKIYCRPVCKARLARRANVRFHDNPREAEQDGFRACKRCKPNTSGGMPEEAAIAKVRAMVDRELVAIQQSPESNRLPATLASLAKRANLSKWHFHRVFKDTIGMTPIEWMKGQEARYSPGLNLGRQHLSGLLTLQDTNSGSATPQPIDLSDPTQGSKVTDSASPSVSGPDLLSWGMDSFFEFPAIDGLADLPGVENWTLDMDDVDMSTFLDCHFSDAPGSLPK</sequence>
<feature type="domain" description="HTH araC/xylS-type" evidence="7">
    <location>
        <begin position="94"/>
        <end position="144"/>
    </location>
</feature>
<dbReference type="GO" id="GO:0008270">
    <property type="term" value="F:zinc ion binding"/>
    <property type="evidence" value="ECO:0007669"/>
    <property type="project" value="InterPro"/>
</dbReference>
<protein>
    <submittedName>
        <fullName evidence="8">Metal binding domain of Ada-domain-containing protein</fullName>
    </submittedName>
</protein>
<dbReference type="InterPro" id="IPR035451">
    <property type="entry name" value="Ada-like_dom_sf"/>
</dbReference>
<evidence type="ECO:0000313" key="8">
    <source>
        <dbReference type="EMBL" id="KAK4140019.1"/>
    </source>
</evidence>
<keyword evidence="9" id="KW-1185">Reference proteome</keyword>
<reference evidence="8" key="1">
    <citation type="journal article" date="2023" name="Mol. Phylogenet. Evol.">
        <title>Genome-scale phylogeny and comparative genomics of the fungal order Sordariales.</title>
        <authorList>
            <person name="Hensen N."/>
            <person name="Bonometti L."/>
            <person name="Westerberg I."/>
            <person name="Brannstrom I.O."/>
            <person name="Guillou S."/>
            <person name="Cros-Aarteil S."/>
            <person name="Calhoun S."/>
            <person name="Haridas S."/>
            <person name="Kuo A."/>
            <person name="Mondo S."/>
            <person name="Pangilinan J."/>
            <person name="Riley R."/>
            <person name="LaButti K."/>
            <person name="Andreopoulos B."/>
            <person name="Lipzen A."/>
            <person name="Chen C."/>
            <person name="Yan M."/>
            <person name="Daum C."/>
            <person name="Ng V."/>
            <person name="Clum A."/>
            <person name="Steindorff A."/>
            <person name="Ohm R.A."/>
            <person name="Martin F."/>
            <person name="Silar P."/>
            <person name="Natvig D.O."/>
            <person name="Lalanne C."/>
            <person name="Gautier V."/>
            <person name="Ament-Velasquez S.L."/>
            <person name="Kruys A."/>
            <person name="Hutchinson M.I."/>
            <person name="Powell A.J."/>
            <person name="Barry K."/>
            <person name="Miller A.N."/>
            <person name="Grigoriev I.V."/>
            <person name="Debuchy R."/>
            <person name="Gladieux P."/>
            <person name="Hiltunen Thoren M."/>
            <person name="Johannesson H."/>
        </authorList>
    </citation>
    <scope>NUCLEOTIDE SEQUENCE</scope>
    <source>
        <strain evidence="8">CBS 141.50</strain>
    </source>
</reference>
<dbReference type="EMBL" id="MU853643">
    <property type="protein sequence ID" value="KAK4140019.1"/>
    <property type="molecule type" value="Genomic_DNA"/>
</dbReference>
<dbReference type="Gene3D" id="3.40.10.10">
    <property type="entry name" value="DNA Methylphosphotriester Repair Domain"/>
    <property type="match status" value="1"/>
</dbReference>
<dbReference type="InterPro" id="IPR018060">
    <property type="entry name" value="HTH_AraC"/>
</dbReference>
<comment type="caution">
    <text evidence="8">The sequence shown here is derived from an EMBL/GenBank/DDBJ whole genome shotgun (WGS) entry which is preliminary data.</text>
</comment>
<keyword evidence="2" id="KW-0489">Methyltransferase</keyword>
<evidence type="ECO:0000256" key="6">
    <source>
        <dbReference type="SAM" id="MobiDB-lite"/>
    </source>
</evidence>
<accession>A0AAN6ZJM5</accession>
<evidence type="ECO:0000259" key="7">
    <source>
        <dbReference type="PROSITE" id="PS01124"/>
    </source>
</evidence>
<dbReference type="Pfam" id="PF02805">
    <property type="entry name" value="Ada_Zn_binding"/>
    <property type="match status" value="1"/>
</dbReference>
<dbReference type="SUPFAM" id="SSF46689">
    <property type="entry name" value="Homeodomain-like"/>
    <property type="match status" value="1"/>
</dbReference>
<gene>
    <name evidence="8" type="ORF">C8A04DRAFT_15328</name>
</gene>
<keyword evidence="3" id="KW-0805">Transcription regulation</keyword>
<dbReference type="InterPro" id="IPR009057">
    <property type="entry name" value="Homeodomain-like_sf"/>
</dbReference>
<evidence type="ECO:0000313" key="9">
    <source>
        <dbReference type="Proteomes" id="UP001302676"/>
    </source>
</evidence>
<dbReference type="GO" id="GO:0008168">
    <property type="term" value="F:methyltransferase activity"/>
    <property type="evidence" value="ECO:0007669"/>
    <property type="project" value="UniProtKB-KW"/>
</dbReference>
<feature type="compositionally biased region" description="Polar residues" evidence="6">
    <location>
        <begin position="168"/>
        <end position="177"/>
    </location>
</feature>
<feature type="region of interest" description="Disordered" evidence="6">
    <location>
        <begin position="168"/>
        <end position="197"/>
    </location>
</feature>
<reference evidence="8" key="2">
    <citation type="submission" date="2023-05" db="EMBL/GenBank/DDBJ databases">
        <authorList>
            <consortium name="Lawrence Berkeley National Laboratory"/>
            <person name="Steindorff A."/>
            <person name="Hensen N."/>
            <person name="Bonometti L."/>
            <person name="Westerberg I."/>
            <person name="Brannstrom I.O."/>
            <person name="Guillou S."/>
            <person name="Cros-Aarteil S."/>
            <person name="Calhoun S."/>
            <person name="Haridas S."/>
            <person name="Kuo A."/>
            <person name="Mondo S."/>
            <person name="Pangilinan J."/>
            <person name="Riley R."/>
            <person name="Labutti K."/>
            <person name="Andreopoulos B."/>
            <person name="Lipzen A."/>
            <person name="Chen C."/>
            <person name="Yanf M."/>
            <person name="Daum C."/>
            <person name="Ng V."/>
            <person name="Clum A."/>
            <person name="Ohm R."/>
            <person name="Martin F."/>
            <person name="Silar P."/>
            <person name="Natvig D."/>
            <person name="Lalanne C."/>
            <person name="Gautier V."/>
            <person name="Ament-Velasquez S.L."/>
            <person name="Kruys A."/>
            <person name="Hutchinson M.I."/>
            <person name="Powell A.J."/>
            <person name="Barry K."/>
            <person name="Miller A.N."/>
            <person name="Grigoriev I.V."/>
            <person name="Debuchy R."/>
            <person name="Gladieux P."/>
            <person name="Thoren M.H."/>
            <person name="Johannesson H."/>
        </authorList>
    </citation>
    <scope>NUCLEOTIDE SEQUENCE</scope>
    <source>
        <strain evidence="8">CBS 141.50</strain>
    </source>
</reference>
<dbReference type="PROSITE" id="PS01124">
    <property type="entry name" value="HTH_ARAC_FAMILY_2"/>
    <property type="match status" value="1"/>
</dbReference>
<dbReference type="GO" id="GO:0043565">
    <property type="term" value="F:sequence-specific DNA binding"/>
    <property type="evidence" value="ECO:0007669"/>
    <property type="project" value="InterPro"/>
</dbReference>
<dbReference type="GeneID" id="87815057"/>
<dbReference type="Proteomes" id="UP001302676">
    <property type="component" value="Unassembled WGS sequence"/>
</dbReference>
<evidence type="ECO:0000256" key="5">
    <source>
        <dbReference type="ARBA" id="ARBA00023163"/>
    </source>
</evidence>
<dbReference type="InterPro" id="IPR004026">
    <property type="entry name" value="Ada_DNA_repair_Zn-bd"/>
</dbReference>
<dbReference type="AlphaFoldDB" id="A0AAN6ZJM5"/>
<keyword evidence="4" id="KW-0010">Activator</keyword>
<dbReference type="GO" id="GO:0032259">
    <property type="term" value="P:methylation"/>
    <property type="evidence" value="ECO:0007669"/>
    <property type="project" value="UniProtKB-KW"/>
</dbReference>
<dbReference type="GO" id="GO:0006281">
    <property type="term" value="P:DNA repair"/>
    <property type="evidence" value="ECO:0007669"/>
    <property type="project" value="InterPro"/>
</dbReference>
<feature type="compositionally biased region" description="Polar residues" evidence="6">
    <location>
        <begin position="184"/>
        <end position="197"/>
    </location>
</feature>
<evidence type="ECO:0000256" key="2">
    <source>
        <dbReference type="ARBA" id="ARBA00022603"/>
    </source>
</evidence>
<evidence type="ECO:0000256" key="3">
    <source>
        <dbReference type="ARBA" id="ARBA00023015"/>
    </source>
</evidence>
<dbReference type="RefSeq" id="XP_062633390.1">
    <property type="nucleotide sequence ID" value="XM_062778444.1"/>
</dbReference>
<dbReference type="SUPFAM" id="SSF57884">
    <property type="entry name" value="Ada DNA repair protein, N-terminal domain (N-Ada 10)"/>
    <property type="match status" value="1"/>
</dbReference>
<keyword evidence="5" id="KW-0804">Transcription</keyword>
<organism evidence="8 9">
    <name type="scientific">Dichotomopilus funicola</name>
    <dbReference type="NCBI Taxonomy" id="1934379"/>
    <lineage>
        <taxon>Eukaryota</taxon>
        <taxon>Fungi</taxon>
        <taxon>Dikarya</taxon>
        <taxon>Ascomycota</taxon>
        <taxon>Pezizomycotina</taxon>
        <taxon>Sordariomycetes</taxon>
        <taxon>Sordariomycetidae</taxon>
        <taxon>Sordariales</taxon>
        <taxon>Chaetomiaceae</taxon>
        <taxon>Dichotomopilus</taxon>
    </lineage>
</organism>
<name>A0AAN6ZJM5_9PEZI</name>
<evidence type="ECO:0000256" key="4">
    <source>
        <dbReference type="ARBA" id="ARBA00023159"/>
    </source>
</evidence>